<feature type="coiled-coil region" evidence="1">
    <location>
        <begin position="436"/>
        <end position="495"/>
    </location>
</feature>
<dbReference type="InParanoid" id="D7FVK9"/>
<dbReference type="Proteomes" id="UP000002630">
    <property type="component" value="Unassembled WGS sequence"/>
</dbReference>
<accession>D7FVK9</accession>
<protein>
    <submittedName>
        <fullName evidence="3">Uncharacterized protein</fullName>
    </submittedName>
</protein>
<evidence type="ECO:0000313" key="3">
    <source>
        <dbReference type="EMBL" id="CBJ31930.1"/>
    </source>
</evidence>
<evidence type="ECO:0000256" key="2">
    <source>
        <dbReference type="SAM" id="MobiDB-lite"/>
    </source>
</evidence>
<reference evidence="3 4" key="1">
    <citation type="journal article" date="2010" name="Nature">
        <title>The Ectocarpus genome and the independent evolution of multicellularity in brown algae.</title>
        <authorList>
            <person name="Cock J.M."/>
            <person name="Sterck L."/>
            <person name="Rouze P."/>
            <person name="Scornet D."/>
            <person name="Allen A.E."/>
            <person name="Amoutzias G."/>
            <person name="Anthouard V."/>
            <person name="Artiguenave F."/>
            <person name="Aury J.M."/>
            <person name="Badger J.H."/>
            <person name="Beszteri B."/>
            <person name="Billiau K."/>
            <person name="Bonnet E."/>
            <person name="Bothwell J.H."/>
            <person name="Bowler C."/>
            <person name="Boyen C."/>
            <person name="Brownlee C."/>
            <person name="Carrano C.J."/>
            <person name="Charrier B."/>
            <person name="Cho G.Y."/>
            <person name="Coelho S.M."/>
            <person name="Collen J."/>
            <person name="Corre E."/>
            <person name="Da Silva C."/>
            <person name="Delage L."/>
            <person name="Delaroque N."/>
            <person name="Dittami S.M."/>
            <person name="Doulbeau S."/>
            <person name="Elias M."/>
            <person name="Farnham G."/>
            <person name="Gachon C.M."/>
            <person name="Gschloessl B."/>
            <person name="Heesch S."/>
            <person name="Jabbari K."/>
            <person name="Jubin C."/>
            <person name="Kawai H."/>
            <person name="Kimura K."/>
            <person name="Kloareg B."/>
            <person name="Kupper F.C."/>
            <person name="Lang D."/>
            <person name="Le Bail A."/>
            <person name="Leblanc C."/>
            <person name="Lerouge P."/>
            <person name="Lohr M."/>
            <person name="Lopez P.J."/>
            <person name="Martens C."/>
            <person name="Maumus F."/>
            <person name="Michel G."/>
            <person name="Miranda-Saavedra D."/>
            <person name="Morales J."/>
            <person name="Moreau H."/>
            <person name="Motomura T."/>
            <person name="Nagasato C."/>
            <person name="Napoli C.A."/>
            <person name="Nelson D.R."/>
            <person name="Nyvall-Collen P."/>
            <person name="Peters A.F."/>
            <person name="Pommier C."/>
            <person name="Potin P."/>
            <person name="Poulain J."/>
            <person name="Quesneville H."/>
            <person name="Read B."/>
            <person name="Rensing S.A."/>
            <person name="Ritter A."/>
            <person name="Rousvoal S."/>
            <person name="Samanta M."/>
            <person name="Samson G."/>
            <person name="Schroeder D.C."/>
            <person name="Segurens B."/>
            <person name="Strittmatter M."/>
            <person name="Tonon T."/>
            <person name="Tregear J.W."/>
            <person name="Valentin K."/>
            <person name="von Dassow P."/>
            <person name="Yamagishi T."/>
            <person name="Van de Peer Y."/>
            <person name="Wincker P."/>
        </authorList>
    </citation>
    <scope>NUCLEOTIDE SEQUENCE [LARGE SCALE GENOMIC DNA]</scope>
    <source>
        <strain evidence="4">Ec32 / CCAP1310/4</strain>
    </source>
</reference>
<gene>
    <name evidence="3" type="ORF">Esi_0294_0031</name>
</gene>
<dbReference type="Gene3D" id="1.20.5.1700">
    <property type="match status" value="1"/>
</dbReference>
<feature type="compositionally biased region" description="Low complexity" evidence="2">
    <location>
        <begin position="298"/>
        <end position="312"/>
    </location>
</feature>
<name>D7FVK9_ECTSI</name>
<keyword evidence="1" id="KW-0175">Coiled coil</keyword>
<dbReference type="EMBL" id="FN649760">
    <property type="protein sequence ID" value="CBJ31930.1"/>
    <property type="molecule type" value="Genomic_DNA"/>
</dbReference>
<feature type="compositionally biased region" description="Polar residues" evidence="2">
    <location>
        <begin position="254"/>
        <end position="273"/>
    </location>
</feature>
<dbReference type="OrthoDB" id="10398956at2759"/>
<proteinExistence type="predicted"/>
<feature type="region of interest" description="Disordered" evidence="2">
    <location>
        <begin position="139"/>
        <end position="377"/>
    </location>
</feature>
<feature type="compositionally biased region" description="Low complexity" evidence="2">
    <location>
        <begin position="274"/>
        <end position="291"/>
    </location>
</feature>
<evidence type="ECO:0000313" key="4">
    <source>
        <dbReference type="Proteomes" id="UP000002630"/>
    </source>
</evidence>
<feature type="region of interest" description="Disordered" evidence="2">
    <location>
        <begin position="404"/>
        <end position="434"/>
    </location>
</feature>
<keyword evidence="4" id="KW-1185">Reference proteome</keyword>
<evidence type="ECO:0000256" key="1">
    <source>
        <dbReference type="SAM" id="Coils"/>
    </source>
</evidence>
<dbReference type="AlphaFoldDB" id="D7FVK9"/>
<organism evidence="3 4">
    <name type="scientific">Ectocarpus siliculosus</name>
    <name type="common">Brown alga</name>
    <name type="synonym">Conferva siliculosa</name>
    <dbReference type="NCBI Taxonomy" id="2880"/>
    <lineage>
        <taxon>Eukaryota</taxon>
        <taxon>Sar</taxon>
        <taxon>Stramenopiles</taxon>
        <taxon>Ochrophyta</taxon>
        <taxon>PX clade</taxon>
        <taxon>Phaeophyceae</taxon>
        <taxon>Ectocarpales</taxon>
        <taxon>Ectocarpaceae</taxon>
        <taxon>Ectocarpus</taxon>
    </lineage>
</organism>
<sequence length="521" mass="54986">MSDEQQRAFMLQASMKKLSAASRLPKRPPPDRVKEVLNERVFASEKGFLQNSADFKNKMKVGSRVNFDSHGLPVADERDPIIQAARETTKANQRAAEKSGVEAITFPSLPDCPRCSMPTTEDELSRFEMCSQCKAQEITSKAYAGPQMASKYTYDNGDAPFSSSWTSPVPPKTNGGASSESGKAAEVLPPKRSEQSSSSGPRSSDQRRPPPPAAPIDTRRAGAPSTWSYGDNDNDRGESPTGASAGPLRKGNGNLRSTTGSGSHRNLGNSAPDTVSPPSATATGSTVAAASFRGDGVPGAFPRAAATAAAPADNTVVDTKRSSNAKVGGGSDNFSRAPGPFAARASKGGAVSRDRPRGGGSDGGVSSGETKGNDRAEVAVRKLSLEVAELRTLLGINRSALARVETMSKSAKAPQPTTEGRGAASNNEDQRRDTAVRKLARDVAELRAQLSTVVDKVSDSAVTPPSGRGGDSEVVQTMKREMAELRSQLDNARKETTLTRSALRRLQGEVDVLQKKFAGRR</sequence>